<sequence>MNMCNNMHHKESNKWKRIPINANSVA</sequence>
<evidence type="ECO:0000313" key="2">
    <source>
        <dbReference type="EMBL" id="MBW87641.1"/>
    </source>
</evidence>
<reference evidence="2" key="1">
    <citation type="submission" date="2018-02" db="EMBL/GenBank/DDBJ databases">
        <title>Rhizophora mucronata_Transcriptome.</title>
        <authorList>
            <person name="Meera S.P."/>
            <person name="Sreeshan A."/>
            <person name="Augustine A."/>
        </authorList>
    </citation>
    <scope>NUCLEOTIDE SEQUENCE</scope>
    <source>
        <tissue evidence="2">Leaf</tissue>
    </source>
</reference>
<evidence type="ECO:0000256" key="1">
    <source>
        <dbReference type="SAM" id="MobiDB-lite"/>
    </source>
</evidence>
<organism evidence="2">
    <name type="scientific">Rhizophora mucronata</name>
    <name type="common">Asiatic mangrove</name>
    <dbReference type="NCBI Taxonomy" id="61149"/>
    <lineage>
        <taxon>Eukaryota</taxon>
        <taxon>Viridiplantae</taxon>
        <taxon>Streptophyta</taxon>
        <taxon>Embryophyta</taxon>
        <taxon>Tracheophyta</taxon>
        <taxon>Spermatophyta</taxon>
        <taxon>Magnoliopsida</taxon>
        <taxon>eudicotyledons</taxon>
        <taxon>Gunneridae</taxon>
        <taxon>Pentapetalae</taxon>
        <taxon>rosids</taxon>
        <taxon>fabids</taxon>
        <taxon>Malpighiales</taxon>
        <taxon>Rhizophoraceae</taxon>
        <taxon>Rhizophora</taxon>
    </lineage>
</organism>
<accession>A0A2P2J2G5</accession>
<dbReference type="EMBL" id="GGEC01007158">
    <property type="protein sequence ID" value="MBW87641.1"/>
    <property type="molecule type" value="Transcribed_RNA"/>
</dbReference>
<dbReference type="AlphaFoldDB" id="A0A2P2J2G5"/>
<proteinExistence type="predicted"/>
<feature type="region of interest" description="Disordered" evidence="1">
    <location>
        <begin position="1"/>
        <end position="26"/>
    </location>
</feature>
<protein>
    <submittedName>
        <fullName evidence="2">Uncharacterized protein</fullName>
    </submittedName>
</protein>
<name>A0A2P2J2G5_RHIMU</name>